<dbReference type="GO" id="GO:0005886">
    <property type="term" value="C:plasma membrane"/>
    <property type="evidence" value="ECO:0007669"/>
    <property type="project" value="UniProtKB-SubCell"/>
</dbReference>
<comment type="subcellular location">
    <subcellularLocation>
        <location evidence="1 7">Cell membrane</location>
        <topology evidence="1 7">Multi-pass membrane protein</topology>
    </subcellularLocation>
</comment>
<comment type="similarity">
    <text evidence="7">Belongs to the binding-protein-dependent transport system permease family.</text>
</comment>
<sequence>MKNSTTPTTTAPVPAVVEGPAPPPPAETAAPPVARAKRSRTILVKLAIGWLAVVVLLAVFADLLPIPGYDVRIGRPAMGPSWDLASLLGTDGLGRSTLSRLIYGARVSLAVGVVSVLIGMVIGGVLGLLAGYLRGGFEKVVTILTDSLLAYPPLVLLLAITSTLGSSLRSLVISLGLLCVPTFTRLARANTLAFAQREFVTASRALGGRPLRIIFREILPNVVLPVASYAFVMAAVVIVAEGSLSFLGLGIPPPSPSWGGMISAAKDRLATQPHLVFIPAAAMFLTIFALNVVGDRARTRFDVRESAL</sequence>
<evidence type="ECO:0000256" key="2">
    <source>
        <dbReference type="ARBA" id="ARBA00022448"/>
    </source>
</evidence>
<feature type="transmembrane region" description="Helical" evidence="7">
    <location>
        <begin position="275"/>
        <end position="294"/>
    </location>
</feature>
<dbReference type="Pfam" id="PF00528">
    <property type="entry name" value="BPD_transp_1"/>
    <property type="match status" value="1"/>
</dbReference>
<evidence type="ECO:0000259" key="9">
    <source>
        <dbReference type="PROSITE" id="PS50928"/>
    </source>
</evidence>
<keyword evidence="5 7" id="KW-1133">Transmembrane helix</keyword>
<name>A0A1G7TRM5_PSEOR</name>
<evidence type="ECO:0000313" key="11">
    <source>
        <dbReference type="Proteomes" id="UP000198967"/>
    </source>
</evidence>
<feature type="transmembrane region" description="Helical" evidence="7">
    <location>
        <begin position="218"/>
        <end position="240"/>
    </location>
</feature>
<dbReference type="OrthoDB" id="3531748at2"/>
<dbReference type="SUPFAM" id="SSF161098">
    <property type="entry name" value="MetI-like"/>
    <property type="match status" value="1"/>
</dbReference>
<dbReference type="InterPro" id="IPR050366">
    <property type="entry name" value="BP-dependent_transpt_permease"/>
</dbReference>
<feature type="compositionally biased region" description="Low complexity" evidence="8">
    <location>
        <begin position="1"/>
        <end position="19"/>
    </location>
</feature>
<dbReference type="InterPro" id="IPR035906">
    <property type="entry name" value="MetI-like_sf"/>
</dbReference>
<evidence type="ECO:0000256" key="8">
    <source>
        <dbReference type="SAM" id="MobiDB-lite"/>
    </source>
</evidence>
<dbReference type="PANTHER" id="PTHR43386">
    <property type="entry name" value="OLIGOPEPTIDE TRANSPORT SYSTEM PERMEASE PROTEIN APPC"/>
    <property type="match status" value="1"/>
</dbReference>
<accession>A0A1G7TRM5</accession>
<keyword evidence="3" id="KW-1003">Cell membrane</keyword>
<reference evidence="10 11" key="1">
    <citation type="submission" date="2016-10" db="EMBL/GenBank/DDBJ databases">
        <authorList>
            <person name="de Groot N.N."/>
        </authorList>
    </citation>
    <scope>NUCLEOTIDE SEQUENCE [LARGE SCALE GENOMIC DNA]</scope>
    <source>
        <strain evidence="10 11">CGMCC 4.3143</strain>
    </source>
</reference>
<dbReference type="InterPro" id="IPR000515">
    <property type="entry name" value="MetI-like"/>
</dbReference>
<dbReference type="PANTHER" id="PTHR43386:SF25">
    <property type="entry name" value="PEPTIDE ABC TRANSPORTER PERMEASE PROTEIN"/>
    <property type="match status" value="1"/>
</dbReference>
<keyword evidence="4 7" id="KW-0812">Transmembrane</keyword>
<feature type="transmembrane region" description="Helical" evidence="7">
    <location>
        <begin position="140"/>
        <end position="161"/>
    </location>
</feature>
<feature type="transmembrane region" description="Helical" evidence="7">
    <location>
        <begin position="167"/>
        <end position="187"/>
    </location>
</feature>
<evidence type="ECO:0000256" key="6">
    <source>
        <dbReference type="ARBA" id="ARBA00023136"/>
    </source>
</evidence>
<dbReference type="EMBL" id="FNBE01000011">
    <property type="protein sequence ID" value="SDG37918.1"/>
    <property type="molecule type" value="Genomic_DNA"/>
</dbReference>
<feature type="domain" description="ABC transmembrane type-1" evidence="9">
    <location>
        <begin position="105"/>
        <end position="294"/>
    </location>
</feature>
<dbReference type="RefSeq" id="WP_093086025.1">
    <property type="nucleotide sequence ID" value="NZ_FNBE01000011.1"/>
</dbReference>
<protein>
    <submittedName>
        <fullName evidence="10">Peptide/nickel transport system permease protein</fullName>
    </submittedName>
</protein>
<proteinExistence type="inferred from homology"/>
<feature type="transmembrane region" description="Helical" evidence="7">
    <location>
        <begin position="107"/>
        <end position="133"/>
    </location>
</feature>
<keyword evidence="11" id="KW-1185">Reference proteome</keyword>
<feature type="region of interest" description="Disordered" evidence="8">
    <location>
        <begin position="1"/>
        <end position="32"/>
    </location>
</feature>
<dbReference type="STRING" id="366584.SAMN05216377_111115"/>
<dbReference type="GO" id="GO:0055085">
    <property type="term" value="P:transmembrane transport"/>
    <property type="evidence" value="ECO:0007669"/>
    <property type="project" value="InterPro"/>
</dbReference>
<evidence type="ECO:0000256" key="3">
    <source>
        <dbReference type="ARBA" id="ARBA00022475"/>
    </source>
</evidence>
<feature type="transmembrane region" description="Helical" evidence="7">
    <location>
        <begin position="42"/>
        <end position="61"/>
    </location>
</feature>
<dbReference type="Gene3D" id="1.10.3720.10">
    <property type="entry name" value="MetI-like"/>
    <property type="match status" value="1"/>
</dbReference>
<keyword evidence="6 7" id="KW-0472">Membrane</keyword>
<dbReference type="CDD" id="cd06261">
    <property type="entry name" value="TM_PBP2"/>
    <property type="match status" value="1"/>
</dbReference>
<dbReference type="AlphaFoldDB" id="A0A1G7TRM5"/>
<evidence type="ECO:0000256" key="1">
    <source>
        <dbReference type="ARBA" id="ARBA00004651"/>
    </source>
</evidence>
<dbReference type="PROSITE" id="PS50928">
    <property type="entry name" value="ABC_TM1"/>
    <property type="match status" value="1"/>
</dbReference>
<evidence type="ECO:0000256" key="4">
    <source>
        <dbReference type="ARBA" id="ARBA00022692"/>
    </source>
</evidence>
<organism evidence="10 11">
    <name type="scientific">Pseudonocardia oroxyli</name>
    <dbReference type="NCBI Taxonomy" id="366584"/>
    <lineage>
        <taxon>Bacteria</taxon>
        <taxon>Bacillati</taxon>
        <taxon>Actinomycetota</taxon>
        <taxon>Actinomycetes</taxon>
        <taxon>Pseudonocardiales</taxon>
        <taxon>Pseudonocardiaceae</taxon>
        <taxon>Pseudonocardia</taxon>
    </lineage>
</organism>
<evidence type="ECO:0000313" key="10">
    <source>
        <dbReference type="EMBL" id="SDG37918.1"/>
    </source>
</evidence>
<evidence type="ECO:0000256" key="7">
    <source>
        <dbReference type="RuleBase" id="RU363032"/>
    </source>
</evidence>
<gene>
    <name evidence="10" type="ORF">SAMN05216377_111115</name>
</gene>
<evidence type="ECO:0000256" key="5">
    <source>
        <dbReference type="ARBA" id="ARBA00022989"/>
    </source>
</evidence>
<keyword evidence="2 7" id="KW-0813">Transport</keyword>
<dbReference type="Proteomes" id="UP000198967">
    <property type="component" value="Unassembled WGS sequence"/>
</dbReference>